<organism evidence="3 4">
    <name type="scientific">Maribacter flavus</name>
    <dbReference type="NCBI Taxonomy" id="1658664"/>
    <lineage>
        <taxon>Bacteria</taxon>
        <taxon>Pseudomonadati</taxon>
        <taxon>Bacteroidota</taxon>
        <taxon>Flavobacteriia</taxon>
        <taxon>Flavobacteriales</taxon>
        <taxon>Flavobacteriaceae</taxon>
        <taxon>Maribacter</taxon>
    </lineage>
</organism>
<dbReference type="AlphaFoldDB" id="A0A5B2TQ05"/>
<comment type="caution">
    <text evidence="3">The sequence shown here is derived from an EMBL/GenBank/DDBJ whole genome shotgun (WGS) entry which is preliminary data.</text>
</comment>
<dbReference type="SUPFAM" id="SSF52172">
    <property type="entry name" value="CheY-like"/>
    <property type="match status" value="1"/>
</dbReference>
<feature type="domain" description="Response regulatory" evidence="2">
    <location>
        <begin position="5"/>
        <end position="133"/>
    </location>
</feature>
<dbReference type="Pfam" id="PF00072">
    <property type="entry name" value="Response_reg"/>
    <property type="match status" value="1"/>
</dbReference>
<dbReference type="PROSITE" id="PS50110">
    <property type="entry name" value="RESPONSE_REGULATORY"/>
    <property type="match status" value="1"/>
</dbReference>
<evidence type="ECO:0000256" key="1">
    <source>
        <dbReference type="PROSITE-ProRule" id="PRU00169"/>
    </source>
</evidence>
<reference evidence="3 4" key="1">
    <citation type="submission" date="2019-09" db="EMBL/GenBank/DDBJ databases">
        <authorList>
            <person name="Khan S.A."/>
            <person name="Jeon C.O."/>
            <person name="Chun B.H."/>
            <person name="Jeong S.E."/>
        </authorList>
    </citation>
    <scope>NUCLEOTIDE SEQUENCE [LARGE SCALE GENOMIC DNA]</scope>
    <source>
        <strain evidence="3 4">KCTC 42508</strain>
    </source>
</reference>
<dbReference type="EMBL" id="VUOE01000002">
    <property type="protein sequence ID" value="KAA2216556.1"/>
    <property type="molecule type" value="Genomic_DNA"/>
</dbReference>
<dbReference type="InterPro" id="IPR001789">
    <property type="entry name" value="Sig_transdc_resp-reg_receiver"/>
</dbReference>
<dbReference type="Gene3D" id="3.40.50.2300">
    <property type="match status" value="1"/>
</dbReference>
<dbReference type="GO" id="GO:0000160">
    <property type="term" value="P:phosphorelay signal transduction system"/>
    <property type="evidence" value="ECO:0007669"/>
    <property type="project" value="InterPro"/>
</dbReference>
<keyword evidence="1" id="KW-0597">Phosphoprotein</keyword>
<proteinExistence type="predicted"/>
<feature type="modified residue" description="4-aspartylphosphate" evidence="1">
    <location>
        <position position="61"/>
    </location>
</feature>
<name>A0A5B2TQ05_9FLAO</name>
<dbReference type="RefSeq" id="WP_154918696.1">
    <property type="nucleotide sequence ID" value="NZ_VUOE01000002.1"/>
</dbReference>
<sequence>MLVNHLLIIDDHPMVVKGYCYTLAGIQEDLNLVFHEANSCDNVLQKMNDSDSDFYQIALLDISLPASTCGIAVGGEDLGLRIRSKFPETKIIVQTGLNDISVITNVFHSLKPEGFLIKSDIDEDVLIEAVSAVVRGKNYYSPSVRHLLSNQNFEDVYVDSLNRKILYHLSLGFKMKELPDYIPLSLPSIERRKKDLKSLLGVANGSNQELLHAARTKGFI</sequence>
<dbReference type="InterPro" id="IPR011006">
    <property type="entry name" value="CheY-like_superfamily"/>
</dbReference>
<gene>
    <name evidence="3" type="ORF">F0361_11165</name>
</gene>
<accession>A0A5B2TQ05</accession>
<evidence type="ECO:0000313" key="4">
    <source>
        <dbReference type="Proteomes" id="UP000323188"/>
    </source>
</evidence>
<evidence type="ECO:0000313" key="3">
    <source>
        <dbReference type="EMBL" id="KAA2216556.1"/>
    </source>
</evidence>
<evidence type="ECO:0000259" key="2">
    <source>
        <dbReference type="PROSITE" id="PS50110"/>
    </source>
</evidence>
<protein>
    <submittedName>
        <fullName evidence="3">Response regulator transcription factor</fullName>
    </submittedName>
</protein>
<dbReference type="Proteomes" id="UP000323188">
    <property type="component" value="Unassembled WGS sequence"/>
</dbReference>